<dbReference type="VEuPathDB" id="AmoebaDB:FDP41_002078"/>
<comment type="caution">
    <text evidence="3">The sequence shown here is derived from an EMBL/GenBank/DDBJ whole genome shotgun (WGS) entry which is preliminary data.</text>
</comment>
<gene>
    <name evidence="3" type="ORF">FDP41_002078</name>
</gene>
<dbReference type="AlphaFoldDB" id="A0A6A5BZB9"/>
<keyword evidence="2" id="KW-0812">Transmembrane</keyword>
<protein>
    <submittedName>
        <fullName evidence="3">Uncharacterized protein</fullName>
    </submittedName>
</protein>
<organism evidence="3 4">
    <name type="scientific">Naegleria fowleri</name>
    <name type="common">Brain eating amoeba</name>
    <dbReference type="NCBI Taxonomy" id="5763"/>
    <lineage>
        <taxon>Eukaryota</taxon>
        <taxon>Discoba</taxon>
        <taxon>Heterolobosea</taxon>
        <taxon>Tetramitia</taxon>
        <taxon>Eutetramitia</taxon>
        <taxon>Vahlkampfiidae</taxon>
        <taxon>Naegleria</taxon>
    </lineage>
</organism>
<feature type="transmembrane region" description="Helical" evidence="2">
    <location>
        <begin position="601"/>
        <end position="634"/>
    </location>
</feature>
<feature type="transmembrane region" description="Helical" evidence="2">
    <location>
        <begin position="448"/>
        <end position="471"/>
    </location>
</feature>
<feature type="transmembrane region" description="Helical" evidence="2">
    <location>
        <begin position="640"/>
        <end position="659"/>
    </location>
</feature>
<dbReference type="OrthoDB" id="10528759at2759"/>
<dbReference type="RefSeq" id="XP_044563721.1">
    <property type="nucleotide sequence ID" value="XM_044705233.1"/>
</dbReference>
<feature type="region of interest" description="Disordered" evidence="1">
    <location>
        <begin position="1"/>
        <end position="50"/>
    </location>
</feature>
<name>A0A6A5BZB9_NAEFO</name>
<feature type="region of interest" description="Disordered" evidence="1">
    <location>
        <begin position="518"/>
        <end position="542"/>
    </location>
</feature>
<keyword evidence="2" id="KW-0472">Membrane</keyword>
<evidence type="ECO:0000256" key="1">
    <source>
        <dbReference type="SAM" id="MobiDB-lite"/>
    </source>
</evidence>
<dbReference type="VEuPathDB" id="AmoebaDB:NfTy_034240"/>
<dbReference type="GeneID" id="68109296"/>
<sequence length="661" mass="74010">MASSSSPLSQGRLGTLKSLNSNSELSTQTTHTTHSTRIDPTTPSAELDTYNNGSRFSTAILLPSLSTNQQQPQQSQPPPTNSSLFLKYPHPMMETSDSSLYRSVLDSLVDENCCSNGSSISCGSNIDQEGEDEFIATTTTTVESEDGINDEIIEYMSLPKLPSLTTLTKEKEDEKIIESKETNIQNETVQSQQFKKHSPRSTWMISKHLSFTSVQHEMTLNTSTQPTSNDPNLEMKEISNSPSTSSVIEIPTIITDQASHSSSSLSLKRASSLIQHPNSNLLTYSKSSNSIQSASKINIHTLSESSFKVIPKKGKVVPDYEEVESINSSSDTPKPARIFHQSSKFYRVSSFSSIGTDSTTTSQKLRSKTTSFNSNQYVNLQKKGKPILKKSKSSSACFYAPRPLTSEEAAENQKKIYFNEQVQIREFRTLYEGRSRRMYRFSFWSRNIVAHVSLLLCFTILFFAFIVLFIFGNSIQITCDTDYMKYFLLSDSLNCLSFALFFIFLIIFQCREGKRRRLSKRSKSNHPQKSKSKKKPVVKKEHKFVHQDSFSLYRNLFSTSISLEPLKDEESSPSGTTDSPVTSSSSSKFKLSPFAKTMIGIVSWIVLHVWGLASIVSVIDAGTCVTGIGLVYYIPNMLHFTVMLLLSISEIIIIFASILRY</sequence>
<feature type="region of interest" description="Disordered" evidence="1">
    <location>
        <begin position="66"/>
        <end position="85"/>
    </location>
</feature>
<feature type="compositionally biased region" description="Low complexity" evidence="1">
    <location>
        <begin position="26"/>
        <end position="43"/>
    </location>
</feature>
<feature type="region of interest" description="Disordered" evidence="1">
    <location>
        <begin position="566"/>
        <end position="588"/>
    </location>
</feature>
<keyword evidence="2" id="KW-1133">Transmembrane helix</keyword>
<dbReference type="Proteomes" id="UP000444721">
    <property type="component" value="Unassembled WGS sequence"/>
</dbReference>
<evidence type="ECO:0000313" key="3">
    <source>
        <dbReference type="EMBL" id="KAF0979008.1"/>
    </source>
</evidence>
<evidence type="ECO:0000256" key="2">
    <source>
        <dbReference type="SAM" id="Phobius"/>
    </source>
</evidence>
<accession>A0A6A5BZB9</accession>
<evidence type="ECO:0000313" key="4">
    <source>
        <dbReference type="Proteomes" id="UP000444721"/>
    </source>
</evidence>
<keyword evidence="4" id="KW-1185">Reference proteome</keyword>
<dbReference type="VEuPathDB" id="AmoebaDB:NF0057600"/>
<feature type="transmembrane region" description="Helical" evidence="2">
    <location>
        <begin position="483"/>
        <end position="508"/>
    </location>
</feature>
<feature type="compositionally biased region" description="Low complexity" evidence="1">
    <location>
        <begin position="572"/>
        <end position="587"/>
    </location>
</feature>
<reference evidence="3 4" key="1">
    <citation type="journal article" date="2019" name="Sci. Rep.">
        <title>Nanopore sequencing improves the draft genome of the human pathogenic amoeba Naegleria fowleri.</title>
        <authorList>
            <person name="Liechti N."/>
            <person name="Schurch N."/>
            <person name="Bruggmann R."/>
            <person name="Wittwer M."/>
        </authorList>
    </citation>
    <scope>NUCLEOTIDE SEQUENCE [LARGE SCALE GENOMIC DNA]</scope>
    <source>
        <strain evidence="3 4">ATCC 30894</strain>
    </source>
</reference>
<dbReference type="EMBL" id="VFQX01000028">
    <property type="protein sequence ID" value="KAF0979008.1"/>
    <property type="molecule type" value="Genomic_DNA"/>
</dbReference>
<proteinExistence type="predicted"/>